<dbReference type="AlphaFoldDB" id="A0A7W9WZ50"/>
<sequence length="135" mass="14771">MSSIRSVRQQVARHGRVLFSLTLKQPATMQDLSKYSLAKLRALEEQVNDALKTHHFLNISKAREQILHIARNAGLTEKQVLAIKAPGSGKSGAAAVSYTNPDDPAQQWSGRGRQPAWVKAWLAAGKSLEDIKTSA</sequence>
<dbReference type="InterPro" id="IPR037150">
    <property type="entry name" value="H-NS_C_dom_sf"/>
</dbReference>
<evidence type="ECO:0000259" key="2">
    <source>
        <dbReference type="SMART" id="SM00528"/>
    </source>
</evidence>
<dbReference type="SMART" id="SM00528">
    <property type="entry name" value="HNS"/>
    <property type="match status" value="1"/>
</dbReference>
<protein>
    <submittedName>
        <fullName evidence="3">DNA-binding protein H-NS</fullName>
    </submittedName>
</protein>
<dbReference type="SUPFAM" id="SSF81273">
    <property type="entry name" value="H-NS histone-like proteins"/>
    <property type="match status" value="1"/>
</dbReference>
<organism evidence="3 4">
    <name type="scientific">Massilia aurea</name>
    <dbReference type="NCBI Taxonomy" id="373040"/>
    <lineage>
        <taxon>Bacteria</taxon>
        <taxon>Pseudomonadati</taxon>
        <taxon>Pseudomonadota</taxon>
        <taxon>Betaproteobacteria</taxon>
        <taxon>Burkholderiales</taxon>
        <taxon>Oxalobacteraceae</taxon>
        <taxon>Telluria group</taxon>
        <taxon>Massilia</taxon>
    </lineage>
</organism>
<keyword evidence="3" id="KW-0238">DNA-binding</keyword>
<evidence type="ECO:0000313" key="3">
    <source>
        <dbReference type="EMBL" id="MBB6133445.1"/>
    </source>
</evidence>
<dbReference type="Gene3D" id="4.10.430.10">
    <property type="entry name" value="Histone-like protein H-NS, C-terminal domain"/>
    <property type="match status" value="1"/>
</dbReference>
<dbReference type="RefSeq" id="WP_229424630.1">
    <property type="nucleotide sequence ID" value="NZ_JACHBX010000001.1"/>
</dbReference>
<feature type="domain" description="DNA-binding protein H-NS-like C-terminal" evidence="2">
    <location>
        <begin position="88"/>
        <end position="133"/>
    </location>
</feature>
<reference evidence="3 4" key="1">
    <citation type="submission" date="2020-08" db="EMBL/GenBank/DDBJ databases">
        <title>The Agave Microbiome: Exploring the role of microbial communities in plant adaptations to desert environments.</title>
        <authorList>
            <person name="Partida-Martinez L.P."/>
        </authorList>
    </citation>
    <scope>NUCLEOTIDE SEQUENCE [LARGE SCALE GENOMIC DNA]</scope>
    <source>
        <strain evidence="3 4">AT3.2</strain>
    </source>
</reference>
<accession>A0A7W9WZ50</accession>
<proteinExistence type="predicted"/>
<dbReference type="Pfam" id="PF00816">
    <property type="entry name" value="Histone_HNS"/>
    <property type="match status" value="1"/>
</dbReference>
<gene>
    <name evidence="3" type="ORF">HD842_001556</name>
</gene>
<keyword evidence="4" id="KW-1185">Reference proteome</keyword>
<dbReference type="InterPro" id="IPR027444">
    <property type="entry name" value="H-NS_C_dom"/>
</dbReference>
<evidence type="ECO:0000313" key="4">
    <source>
        <dbReference type="Proteomes" id="UP000540787"/>
    </source>
</evidence>
<dbReference type="GO" id="GO:0003677">
    <property type="term" value="F:DNA binding"/>
    <property type="evidence" value="ECO:0007669"/>
    <property type="project" value="UniProtKB-KW"/>
</dbReference>
<evidence type="ECO:0000256" key="1">
    <source>
        <dbReference type="SAM" id="MobiDB-lite"/>
    </source>
</evidence>
<name>A0A7W9WZ50_9BURK</name>
<dbReference type="Proteomes" id="UP000540787">
    <property type="component" value="Unassembled WGS sequence"/>
</dbReference>
<dbReference type="EMBL" id="JACHBX010000001">
    <property type="protein sequence ID" value="MBB6133445.1"/>
    <property type="molecule type" value="Genomic_DNA"/>
</dbReference>
<feature type="region of interest" description="Disordered" evidence="1">
    <location>
        <begin position="92"/>
        <end position="112"/>
    </location>
</feature>
<comment type="caution">
    <text evidence="3">The sequence shown here is derived from an EMBL/GenBank/DDBJ whole genome shotgun (WGS) entry which is preliminary data.</text>
</comment>